<dbReference type="GO" id="GO:0005524">
    <property type="term" value="F:ATP binding"/>
    <property type="evidence" value="ECO:0007669"/>
    <property type="project" value="UniProtKB-UniRule"/>
</dbReference>
<evidence type="ECO:0000256" key="6">
    <source>
        <dbReference type="ARBA" id="ARBA00022737"/>
    </source>
</evidence>
<evidence type="ECO:0000256" key="2">
    <source>
        <dbReference type="ARBA" id="ARBA00005354"/>
    </source>
</evidence>
<evidence type="ECO:0000313" key="20">
    <source>
        <dbReference type="EMBL" id="KPP65029.1"/>
    </source>
</evidence>
<organism evidence="20 21">
    <name type="scientific">Scleropages formosus</name>
    <name type="common">Asian bonytongue</name>
    <name type="synonym">Osteoglossum formosum</name>
    <dbReference type="NCBI Taxonomy" id="113540"/>
    <lineage>
        <taxon>Eukaryota</taxon>
        <taxon>Metazoa</taxon>
        <taxon>Chordata</taxon>
        <taxon>Craniata</taxon>
        <taxon>Vertebrata</taxon>
        <taxon>Euteleostomi</taxon>
        <taxon>Actinopterygii</taxon>
        <taxon>Neopterygii</taxon>
        <taxon>Teleostei</taxon>
        <taxon>Osteoglossocephala</taxon>
        <taxon>Osteoglossomorpha</taxon>
        <taxon>Osteoglossiformes</taxon>
        <taxon>Osteoglossidae</taxon>
        <taxon>Scleropages</taxon>
    </lineage>
</organism>
<comment type="catalytic activity">
    <reaction evidence="11">
        <text>L-seryl-[protein] + ATP = O-phospho-L-seryl-[protein] + ADP + H(+)</text>
        <dbReference type="Rhea" id="RHEA:17989"/>
        <dbReference type="Rhea" id="RHEA-COMP:9863"/>
        <dbReference type="Rhea" id="RHEA-COMP:11604"/>
        <dbReference type="ChEBI" id="CHEBI:15378"/>
        <dbReference type="ChEBI" id="CHEBI:29999"/>
        <dbReference type="ChEBI" id="CHEBI:30616"/>
        <dbReference type="ChEBI" id="CHEBI:83421"/>
        <dbReference type="ChEBI" id="CHEBI:456216"/>
        <dbReference type="EC" id="2.7.11.1"/>
    </reaction>
</comment>
<evidence type="ECO:0000256" key="3">
    <source>
        <dbReference type="ARBA" id="ARBA00012513"/>
    </source>
</evidence>
<evidence type="ECO:0000256" key="7">
    <source>
        <dbReference type="ARBA" id="ARBA00022741"/>
    </source>
</evidence>
<dbReference type="Pfam" id="PF03607">
    <property type="entry name" value="DCX"/>
    <property type="match status" value="2"/>
</dbReference>
<feature type="region of interest" description="Disordered" evidence="17">
    <location>
        <begin position="342"/>
        <end position="422"/>
    </location>
</feature>
<feature type="domain" description="Protein kinase" evidence="18">
    <location>
        <begin position="405"/>
        <end position="666"/>
    </location>
</feature>
<dbReference type="FunFam" id="3.10.20.230:FF:000002">
    <property type="entry name" value="serine/threonine-protein kinase DCLK2 isoform X1"/>
    <property type="match status" value="1"/>
</dbReference>
<dbReference type="InterPro" id="IPR008271">
    <property type="entry name" value="Ser/Thr_kinase_AS"/>
</dbReference>
<keyword evidence="6" id="KW-0677">Repeat</keyword>
<dbReference type="EC" id="2.7.11.1" evidence="3"/>
<evidence type="ECO:0000256" key="12">
    <source>
        <dbReference type="ARBA" id="ARBA00070436"/>
    </source>
</evidence>
<dbReference type="Gene3D" id="3.30.200.20">
    <property type="entry name" value="Phosphorylase Kinase, domain 1"/>
    <property type="match status" value="1"/>
</dbReference>
<evidence type="ECO:0000256" key="5">
    <source>
        <dbReference type="ARBA" id="ARBA00022553"/>
    </source>
</evidence>
<keyword evidence="20" id="KW-0418">Kinase</keyword>
<dbReference type="Proteomes" id="UP000034805">
    <property type="component" value="Unassembled WGS sequence"/>
</dbReference>
<evidence type="ECO:0000259" key="18">
    <source>
        <dbReference type="PROSITE" id="PS50011"/>
    </source>
</evidence>
<proteinExistence type="inferred from homology"/>
<name>A0A0P7USR7_SCLFO</name>
<feature type="region of interest" description="Disordered" evidence="17">
    <location>
        <begin position="709"/>
        <end position="734"/>
    </location>
</feature>
<dbReference type="SMART" id="SM00537">
    <property type="entry name" value="DCX"/>
    <property type="match status" value="2"/>
</dbReference>
<keyword evidence="20" id="KW-0808">Transferase</keyword>
<dbReference type="PANTHER" id="PTHR24347">
    <property type="entry name" value="SERINE/THREONINE-PROTEIN KINASE"/>
    <property type="match status" value="1"/>
</dbReference>
<evidence type="ECO:0000256" key="1">
    <source>
        <dbReference type="ARBA" id="ARBA00004245"/>
    </source>
</evidence>
<dbReference type="GO" id="GO:0035556">
    <property type="term" value="P:intracellular signal transduction"/>
    <property type="evidence" value="ECO:0007669"/>
    <property type="project" value="InterPro"/>
</dbReference>
<dbReference type="GO" id="GO:0004674">
    <property type="term" value="F:protein serine/threonine kinase activity"/>
    <property type="evidence" value="ECO:0007669"/>
    <property type="project" value="UniProtKB-EC"/>
</dbReference>
<sequence length="752" mass="81553">MSPLVPTTMTTIELEHFEERDKAHRSSRGSASGTGSQSGSRANSLVPSPAHSANCSLYRTRTLQALSSEKKAKKVRFYRNGDRYFRGLVYAVSADRCRSLDALLAELTKSLADSSSLPQGVRCIYTVDGARRISSLEELLEGESYVCASNEPYRKVDYTKNVNPNWSVNVKAQGARSRSTPGSPKSEHQQRESKDFIKPKLVTVLRGGVKPRKAVRVLLNKKTAHSFEQVLADITEAIKLDSGPVKRLYTLDGKQLTCLQDFFGDDDVFIACGPEKYRYAQDDFGLDHSRKASAAFFAVAREPKSHRSDVETSLERGTPSRLSRTVSLLLPAAPAECRELKSSYSRAAAPARPSGAKNLGPLRRSKSPGSASGTPGTPGTPGSQTSRPRSPKASGSTPTSPGSLSSRRMSPHRGSSSSVNRAVDLSDDLSPEAVNGNACPAASVILDKYKVGKVIGDGNFAVVKECVERATGMEFALKIIDKGKCSGKGGDLFDAITSSTKYTEQDASAMVFNLASALKYLHSLNIVHRDIKPENLLVCEYPDGTKSLKLGDFGLATVVEGPLYTVCGTPTYVAPEIIAETGYGLKVDIWAAGVITYILLCGFPPFRSENNLQEDLFDQILVGRLEFPTPYWDNITDSAKELIGRMLQVNVEARYTAEDILAHPWVTEDVAMENNLKVEMSELTMQLNGSRKHSNPTAGASVIVPQRTAPGKQHQALHPRGPCQEPWEQGPAEGLPAPFSLCSSHLPRAALT</sequence>
<dbReference type="Gene3D" id="3.10.20.230">
    <property type="entry name" value="Doublecortin domain"/>
    <property type="match status" value="2"/>
</dbReference>
<dbReference type="GO" id="GO:0005856">
    <property type="term" value="C:cytoskeleton"/>
    <property type="evidence" value="ECO:0007669"/>
    <property type="project" value="UniProtKB-SubCell"/>
</dbReference>
<feature type="region of interest" description="Disordered" evidence="17">
    <location>
        <begin position="18"/>
        <end position="49"/>
    </location>
</feature>
<dbReference type="FunFam" id="1.10.510.10:FF:000066">
    <property type="entry name" value="Serine/threonine-protein kinase DCLK1 isoform 2"/>
    <property type="match status" value="1"/>
</dbReference>
<dbReference type="SUPFAM" id="SSF56112">
    <property type="entry name" value="Protein kinase-like (PK-like)"/>
    <property type="match status" value="1"/>
</dbReference>
<evidence type="ECO:0000256" key="10">
    <source>
        <dbReference type="ARBA" id="ARBA00047899"/>
    </source>
</evidence>
<dbReference type="GO" id="GO:0007417">
    <property type="term" value="P:central nervous system development"/>
    <property type="evidence" value="ECO:0007669"/>
    <property type="project" value="UniProtKB-ARBA"/>
</dbReference>
<feature type="region of interest" description="Disordered" evidence="17">
    <location>
        <begin position="171"/>
        <end position="193"/>
    </location>
</feature>
<evidence type="ECO:0000256" key="14">
    <source>
        <dbReference type="ARBA" id="ARBA00079902"/>
    </source>
</evidence>
<evidence type="ECO:0000256" key="4">
    <source>
        <dbReference type="ARBA" id="ARBA00022490"/>
    </source>
</evidence>
<dbReference type="InterPro" id="IPR036572">
    <property type="entry name" value="Doublecortin_dom_sf"/>
</dbReference>
<evidence type="ECO:0000256" key="15">
    <source>
        <dbReference type="ARBA" id="ARBA00080759"/>
    </source>
</evidence>
<evidence type="ECO:0000256" key="16">
    <source>
        <dbReference type="PROSITE-ProRule" id="PRU10141"/>
    </source>
</evidence>
<protein>
    <recommendedName>
        <fullName evidence="12">Serine/threonine-protein kinase DCLK2</fullName>
        <ecNumber evidence="3">2.7.11.1</ecNumber>
    </recommendedName>
    <alternativeName>
        <fullName evidence="15">CaMK-like CREB regulatory kinase 2</fullName>
    </alternativeName>
    <alternativeName>
        <fullName evidence="13">Doublecortin-like and CAM kinase-like 2</fullName>
    </alternativeName>
    <alternativeName>
        <fullName evidence="14">Doublecortin-like kinase 2</fullName>
    </alternativeName>
</protein>
<feature type="binding site" evidence="16">
    <location>
        <position position="478"/>
    </location>
    <ligand>
        <name>ATP</name>
        <dbReference type="ChEBI" id="CHEBI:30616"/>
    </ligand>
</feature>
<dbReference type="AlphaFoldDB" id="A0A0P7USR7"/>
<dbReference type="PROSITE" id="PS00108">
    <property type="entry name" value="PROTEIN_KINASE_ST"/>
    <property type="match status" value="1"/>
</dbReference>
<dbReference type="CDD" id="cd17069">
    <property type="entry name" value="DCX2"/>
    <property type="match status" value="1"/>
</dbReference>
<dbReference type="PROSITE" id="PS50011">
    <property type="entry name" value="PROTEIN_KINASE_DOM"/>
    <property type="match status" value="1"/>
</dbReference>
<evidence type="ECO:0000256" key="9">
    <source>
        <dbReference type="ARBA" id="ARBA00023212"/>
    </source>
</evidence>
<dbReference type="PROSITE" id="PS50309">
    <property type="entry name" value="DC"/>
    <property type="match status" value="2"/>
</dbReference>
<feature type="domain" description="Doublecortin" evidence="19">
    <location>
        <begin position="73"/>
        <end position="159"/>
    </location>
</feature>
<evidence type="ECO:0000256" key="17">
    <source>
        <dbReference type="SAM" id="MobiDB-lite"/>
    </source>
</evidence>
<accession>A0A0P7USR7</accession>
<keyword evidence="7 16" id="KW-0547">Nucleotide-binding</keyword>
<dbReference type="InterPro" id="IPR003533">
    <property type="entry name" value="Doublecortin_dom"/>
</dbReference>
<dbReference type="Pfam" id="PF00069">
    <property type="entry name" value="Pkinase"/>
    <property type="match status" value="1"/>
</dbReference>
<feature type="domain" description="Doublecortin" evidence="19">
    <location>
        <begin position="200"/>
        <end position="283"/>
    </location>
</feature>
<dbReference type="FunFam" id="3.10.20.230:FF:000001">
    <property type="entry name" value="serine/threonine-protein kinase DCLK1 isoform X1"/>
    <property type="match status" value="1"/>
</dbReference>
<dbReference type="EMBL" id="JARO02006602">
    <property type="protein sequence ID" value="KPP65029.1"/>
    <property type="molecule type" value="Genomic_DNA"/>
</dbReference>
<dbReference type="PROSITE" id="PS00107">
    <property type="entry name" value="PROTEIN_KINASE_ATP"/>
    <property type="match status" value="1"/>
</dbReference>
<evidence type="ECO:0000313" key="21">
    <source>
        <dbReference type="Proteomes" id="UP000034805"/>
    </source>
</evidence>
<comment type="catalytic activity">
    <reaction evidence="10">
        <text>L-threonyl-[protein] + ATP = O-phospho-L-threonyl-[protein] + ADP + H(+)</text>
        <dbReference type="Rhea" id="RHEA:46608"/>
        <dbReference type="Rhea" id="RHEA-COMP:11060"/>
        <dbReference type="Rhea" id="RHEA-COMP:11605"/>
        <dbReference type="ChEBI" id="CHEBI:15378"/>
        <dbReference type="ChEBI" id="CHEBI:30013"/>
        <dbReference type="ChEBI" id="CHEBI:30616"/>
        <dbReference type="ChEBI" id="CHEBI:61977"/>
        <dbReference type="ChEBI" id="CHEBI:456216"/>
        <dbReference type="EC" id="2.7.11.1"/>
    </reaction>
</comment>
<evidence type="ECO:0000256" key="8">
    <source>
        <dbReference type="ARBA" id="ARBA00022840"/>
    </source>
</evidence>
<dbReference type="Gene3D" id="1.10.510.10">
    <property type="entry name" value="Transferase(Phosphotransferase) domain 1"/>
    <property type="match status" value="1"/>
</dbReference>
<gene>
    <name evidence="20" type="ORF">Z043_116578</name>
</gene>
<keyword evidence="8 16" id="KW-0067">ATP-binding</keyword>
<keyword evidence="9" id="KW-0206">Cytoskeleton</keyword>
<dbReference type="STRING" id="113540.ENSSFOP00015054949"/>
<comment type="caution">
    <text evidence="20">The sequence shown here is derived from an EMBL/GenBank/DDBJ whole genome shotgun (WGS) entry which is preliminary data.</text>
</comment>
<feature type="compositionally biased region" description="Low complexity" evidence="17">
    <location>
        <begin position="342"/>
        <end position="354"/>
    </location>
</feature>
<comment type="similarity">
    <text evidence="2">Belongs to the protein kinase superfamily. CAMK Ser/Thr protein kinase family. CaMK subfamily.</text>
</comment>
<keyword evidence="4" id="KW-0963">Cytoplasm</keyword>
<keyword evidence="5" id="KW-0597">Phosphoprotein</keyword>
<dbReference type="InterPro" id="IPR000719">
    <property type="entry name" value="Prot_kinase_dom"/>
</dbReference>
<feature type="compositionally biased region" description="Low complexity" evidence="17">
    <location>
        <begin position="367"/>
        <end position="408"/>
    </location>
</feature>
<comment type="subcellular location">
    <subcellularLocation>
        <location evidence="1">Cytoplasm</location>
        <location evidence="1">Cytoskeleton</location>
    </subcellularLocation>
</comment>
<reference evidence="20 21" key="1">
    <citation type="submission" date="2015-08" db="EMBL/GenBank/DDBJ databases">
        <title>The genome of the Asian arowana (Scleropages formosus).</title>
        <authorList>
            <person name="Tan M.H."/>
            <person name="Gan H.M."/>
            <person name="Croft L.J."/>
            <person name="Austin C.M."/>
        </authorList>
    </citation>
    <scope>NUCLEOTIDE SEQUENCE [LARGE SCALE GENOMIC DNA]</scope>
    <source>
        <strain evidence="20">Aro1</strain>
    </source>
</reference>
<evidence type="ECO:0000256" key="13">
    <source>
        <dbReference type="ARBA" id="ARBA00079695"/>
    </source>
</evidence>
<feature type="compositionally biased region" description="Low complexity" evidence="17">
    <location>
        <begin position="28"/>
        <end position="42"/>
    </location>
</feature>
<evidence type="ECO:0000259" key="19">
    <source>
        <dbReference type="PROSITE" id="PS50309"/>
    </source>
</evidence>
<dbReference type="SUPFAM" id="SSF89837">
    <property type="entry name" value="Doublecortin (DC)"/>
    <property type="match status" value="2"/>
</dbReference>
<evidence type="ECO:0000256" key="11">
    <source>
        <dbReference type="ARBA" id="ARBA00048679"/>
    </source>
</evidence>
<dbReference type="InterPro" id="IPR017441">
    <property type="entry name" value="Protein_kinase_ATP_BS"/>
</dbReference>
<feature type="compositionally biased region" description="Polar residues" evidence="17">
    <location>
        <begin position="171"/>
        <end position="183"/>
    </location>
</feature>
<dbReference type="InterPro" id="IPR011009">
    <property type="entry name" value="Kinase-like_dom_sf"/>
</dbReference>
<dbReference type="SMART" id="SM00220">
    <property type="entry name" value="S_TKc"/>
    <property type="match status" value="1"/>
</dbReference>